<organism evidence="2 3">
    <name type="scientific">Denitrobaculum tricleocarpae</name>
    <dbReference type="NCBI Taxonomy" id="2591009"/>
    <lineage>
        <taxon>Bacteria</taxon>
        <taxon>Pseudomonadati</taxon>
        <taxon>Pseudomonadota</taxon>
        <taxon>Alphaproteobacteria</taxon>
        <taxon>Rhodospirillales</taxon>
        <taxon>Rhodospirillaceae</taxon>
        <taxon>Denitrobaculum</taxon>
    </lineage>
</organism>
<dbReference type="Pfam" id="PF13524">
    <property type="entry name" value="Glyco_trans_1_2"/>
    <property type="match status" value="1"/>
</dbReference>
<dbReference type="GO" id="GO:0016740">
    <property type="term" value="F:transferase activity"/>
    <property type="evidence" value="ECO:0007669"/>
    <property type="project" value="UniProtKB-KW"/>
</dbReference>
<dbReference type="Proteomes" id="UP000315252">
    <property type="component" value="Unassembled WGS sequence"/>
</dbReference>
<proteinExistence type="predicted"/>
<feature type="domain" description="Spore protein YkvP/CgeB glycosyl transferase-like" evidence="1">
    <location>
        <begin position="187"/>
        <end position="322"/>
    </location>
</feature>
<reference evidence="2 3" key="1">
    <citation type="submission" date="2019-06" db="EMBL/GenBank/DDBJ databases">
        <title>Whole genome sequence for Rhodospirillaceae sp. R148.</title>
        <authorList>
            <person name="Wang G."/>
        </authorList>
    </citation>
    <scope>NUCLEOTIDE SEQUENCE [LARGE SCALE GENOMIC DNA]</scope>
    <source>
        <strain evidence="2 3">R148</strain>
    </source>
</reference>
<sequence>MNILYVGSCQGFREAGKSYYIPKKLVNGFTRNGHNVYCFNDRDFARYSNIFRSRKWGIAPLNKKLLEVCEELGPDLIVLGHCEMISNETLKAIRGICAGVKIVYRNVDPLIHEQNVKDIQRRVGVVDGIFITTAGESLKQFSSSGGFVTFMPNPVDSAVDTVRSFENDCDFDLFFAGGPLGAEDPRRDLMNSLLTNRSDLRISVHGCAINRDYLSGKAYMDRLAKSKMGLCLNRTYDYHWYSSDRMTQYMGNGLVTFLRSGTGFEEFFGEEDLAFYADEAELLRKLDLFIADDAQRRAVARNGWEKVHAAFSAENVTQYILDTTFEKKLSLDYCWPTEKY</sequence>
<evidence type="ECO:0000259" key="1">
    <source>
        <dbReference type="Pfam" id="PF13524"/>
    </source>
</evidence>
<keyword evidence="3" id="KW-1185">Reference proteome</keyword>
<evidence type="ECO:0000313" key="2">
    <source>
        <dbReference type="EMBL" id="TQV70854.1"/>
    </source>
</evidence>
<keyword evidence="2" id="KW-0808">Transferase</keyword>
<dbReference type="EMBL" id="VHSH01000015">
    <property type="protein sequence ID" value="TQV70854.1"/>
    <property type="molecule type" value="Genomic_DNA"/>
</dbReference>
<comment type="caution">
    <text evidence="2">The sequence shown here is derived from an EMBL/GenBank/DDBJ whole genome shotgun (WGS) entry which is preliminary data.</text>
</comment>
<evidence type="ECO:0000313" key="3">
    <source>
        <dbReference type="Proteomes" id="UP000315252"/>
    </source>
</evidence>
<gene>
    <name evidence="2" type="ORF">FKG95_27450</name>
</gene>
<dbReference type="SUPFAM" id="SSF53756">
    <property type="entry name" value="UDP-Glycosyltransferase/glycogen phosphorylase"/>
    <property type="match status" value="1"/>
</dbReference>
<dbReference type="InterPro" id="IPR055259">
    <property type="entry name" value="YkvP/CgeB_Glyco_trans-like"/>
</dbReference>
<protein>
    <submittedName>
        <fullName evidence="2">Glycosyltransferase family 1 protein</fullName>
    </submittedName>
</protein>
<dbReference type="OrthoDB" id="9807414at2"/>
<dbReference type="AlphaFoldDB" id="A0A545T0V6"/>
<dbReference type="RefSeq" id="WP_142899661.1">
    <property type="nucleotide sequence ID" value="NZ_ML660066.1"/>
</dbReference>
<accession>A0A545T0V6</accession>
<name>A0A545T0V6_9PROT</name>